<protein>
    <recommendedName>
        <fullName evidence="3">Penicillin-binding protein</fullName>
    </recommendedName>
</protein>
<organism evidence="1 2">
    <name type="scientific">Halopseudomonas salegens</name>
    <dbReference type="NCBI Taxonomy" id="1434072"/>
    <lineage>
        <taxon>Bacteria</taxon>
        <taxon>Pseudomonadati</taxon>
        <taxon>Pseudomonadota</taxon>
        <taxon>Gammaproteobacteria</taxon>
        <taxon>Pseudomonadales</taxon>
        <taxon>Pseudomonadaceae</taxon>
        <taxon>Halopseudomonas</taxon>
    </lineage>
</organism>
<dbReference type="AlphaFoldDB" id="A0A1H2HC19"/>
<dbReference type="EMBL" id="LT629787">
    <property type="protein sequence ID" value="SDU29373.1"/>
    <property type="molecule type" value="Genomic_DNA"/>
</dbReference>
<dbReference type="RefSeq" id="WP_092388231.1">
    <property type="nucleotide sequence ID" value="NZ_LT629787.1"/>
</dbReference>
<proteinExistence type="predicted"/>
<keyword evidence="2" id="KW-1185">Reference proteome</keyword>
<accession>A0A1H2HC19</accession>
<name>A0A1H2HC19_9GAMM</name>
<dbReference type="Proteomes" id="UP000243924">
    <property type="component" value="Chromosome I"/>
</dbReference>
<evidence type="ECO:0000313" key="1">
    <source>
        <dbReference type="EMBL" id="SDU29373.1"/>
    </source>
</evidence>
<sequence length="70" mass="7807">MSDNDTLTALKTAFTFMPQPVDVTRFEYGDDAGRILEQINFVREVLLDHGIDPDEVAGEINPDTSPNSCY</sequence>
<reference evidence="2" key="1">
    <citation type="submission" date="2016-10" db="EMBL/GenBank/DDBJ databases">
        <authorList>
            <person name="Varghese N."/>
            <person name="Submissions S."/>
        </authorList>
    </citation>
    <scope>NUCLEOTIDE SEQUENCE [LARGE SCALE GENOMIC DNA]</scope>
    <source>
        <strain evidence="2">CECT 8338</strain>
    </source>
</reference>
<dbReference type="OrthoDB" id="6106674at2"/>
<evidence type="ECO:0000313" key="2">
    <source>
        <dbReference type="Proteomes" id="UP000243924"/>
    </source>
</evidence>
<gene>
    <name evidence="1" type="ORF">SAMN05216210_2930</name>
</gene>
<evidence type="ECO:0008006" key="3">
    <source>
        <dbReference type="Google" id="ProtNLM"/>
    </source>
</evidence>